<proteinExistence type="predicted"/>
<gene>
    <name evidence="2" type="ORF">M427DRAFT_143168</name>
</gene>
<name>A0A139AT91_GONPJ</name>
<accession>A0A139AT91</accession>
<dbReference type="Proteomes" id="UP000070544">
    <property type="component" value="Unassembled WGS sequence"/>
</dbReference>
<feature type="region of interest" description="Disordered" evidence="1">
    <location>
        <begin position="1"/>
        <end position="31"/>
    </location>
</feature>
<keyword evidence="3" id="KW-1185">Reference proteome</keyword>
<organism evidence="2 3">
    <name type="scientific">Gonapodya prolifera (strain JEL478)</name>
    <name type="common">Monoblepharis prolifera</name>
    <dbReference type="NCBI Taxonomy" id="1344416"/>
    <lineage>
        <taxon>Eukaryota</taxon>
        <taxon>Fungi</taxon>
        <taxon>Fungi incertae sedis</taxon>
        <taxon>Chytridiomycota</taxon>
        <taxon>Chytridiomycota incertae sedis</taxon>
        <taxon>Monoblepharidomycetes</taxon>
        <taxon>Monoblepharidales</taxon>
        <taxon>Gonapodyaceae</taxon>
        <taxon>Gonapodya</taxon>
    </lineage>
</organism>
<feature type="compositionally biased region" description="Polar residues" evidence="1">
    <location>
        <begin position="20"/>
        <end position="31"/>
    </location>
</feature>
<evidence type="ECO:0000313" key="3">
    <source>
        <dbReference type="Proteomes" id="UP000070544"/>
    </source>
</evidence>
<protein>
    <submittedName>
        <fullName evidence="2">Uncharacterized protein</fullName>
    </submittedName>
</protein>
<reference evidence="2 3" key="1">
    <citation type="journal article" date="2015" name="Genome Biol. Evol.">
        <title>Phylogenomic analyses indicate that early fungi evolved digesting cell walls of algal ancestors of land plants.</title>
        <authorList>
            <person name="Chang Y."/>
            <person name="Wang S."/>
            <person name="Sekimoto S."/>
            <person name="Aerts A.L."/>
            <person name="Choi C."/>
            <person name="Clum A."/>
            <person name="LaButti K.M."/>
            <person name="Lindquist E.A."/>
            <person name="Yee Ngan C."/>
            <person name="Ohm R.A."/>
            <person name="Salamov A.A."/>
            <person name="Grigoriev I.V."/>
            <person name="Spatafora J.W."/>
            <person name="Berbee M.L."/>
        </authorList>
    </citation>
    <scope>NUCLEOTIDE SEQUENCE [LARGE SCALE GENOMIC DNA]</scope>
    <source>
        <strain evidence="2 3">JEL478</strain>
    </source>
</reference>
<dbReference type="AlphaFoldDB" id="A0A139AT91"/>
<evidence type="ECO:0000256" key="1">
    <source>
        <dbReference type="SAM" id="MobiDB-lite"/>
    </source>
</evidence>
<evidence type="ECO:0000313" key="2">
    <source>
        <dbReference type="EMBL" id="KXS19947.1"/>
    </source>
</evidence>
<sequence>MPPSTHQPSLMFHRKRSPNHTRPTVSQTPASSPYMEYMLPGAISVSTASTTLHSTPQLHRDLPRRSDLSHWRAVSVHNVSFHRMGRRIIHRVRTSPGPESPSSHPPPADRLPAVLHRVNEFGVDFSFFEVTLSKGSRIVGNVRHSADPLLMQFKVPRHHVATCQNFKTFCRSLEPLQGRRQHRSSTDMVAHRTCSPRSKSIAVISVLFLALALLSTHAHVALCARVKHNVTLDGYIGSYYEDEDGDRFYPDFKNSANPTSPRAPYIPTLMWNVTGPGGKILRHTTWEILPDYAASASLQSSDEIAVYEVTVSLPHPEIMPDGSGTDLTHGAARRTSRAHFAARGGAGSINGALSGMGMYDVFGWNATAEVTRSGASLVFYIGDKPCGSALTEVSWVPGGCGGDICLRVGAESTCIVCEVTTMRAISDKFCWVFGPGVENGARDDAECVGGRQCEGCYVYADIT</sequence>
<dbReference type="EMBL" id="KQ965737">
    <property type="protein sequence ID" value="KXS19947.1"/>
    <property type="molecule type" value="Genomic_DNA"/>
</dbReference>